<evidence type="ECO:0000256" key="1">
    <source>
        <dbReference type="ARBA" id="ARBA00022801"/>
    </source>
</evidence>
<evidence type="ECO:0000313" key="4">
    <source>
        <dbReference type="EMBL" id="SNT30465.1"/>
    </source>
</evidence>
<dbReference type="PROSITE" id="PS50885">
    <property type="entry name" value="HAMP"/>
    <property type="match status" value="1"/>
</dbReference>
<dbReference type="InterPro" id="IPR036457">
    <property type="entry name" value="PPM-type-like_dom_sf"/>
</dbReference>
<keyword evidence="2" id="KW-0812">Transmembrane</keyword>
<dbReference type="PANTHER" id="PTHR43156:SF9">
    <property type="entry name" value="HAMP DOMAIN-CONTAINING PROTEIN"/>
    <property type="match status" value="1"/>
</dbReference>
<dbReference type="GO" id="GO:0016020">
    <property type="term" value="C:membrane"/>
    <property type="evidence" value="ECO:0007669"/>
    <property type="project" value="InterPro"/>
</dbReference>
<dbReference type="Gene3D" id="3.30.450.20">
    <property type="entry name" value="PAS domain"/>
    <property type="match status" value="1"/>
</dbReference>
<dbReference type="OrthoDB" id="1119265at2"/>
<dbReference type="PANTHER" id="PTHR43156">
    <property type="entry name" value="STAGE II SPORULATION PROTEIN E-RELATED"/>
    <property type="match status" value="1"/>
</dbReference>
<dbReference type="CDD" id="cd06225">
    <property type="entry name" value="HAMP"/>
    <property type="match status" value="1"/>
</dbReference>
<dbReference type="Gene3D" id="1.10.8.500">
    <property type="entry name" value="HAMP domain in histidine kinase"/>
    <property type="match status" value="1"/>
</dbReference>
<feature type="domain" description="HAMP" evidence="3">
    <location>
        <begin position="303"/>
        <end position="355"/>
    </location>
</feature>
<dbReference type="InterPro" id="IPR001932">
    <property type="entry name" value="PPM-type_phosphatase-like_dom"/>
</dbReference>
<dbReference type="GO" id="GO:0007165">
    <property type="term" value="P:signal transduction"/>
    <property type="evidence" value="ECO:0007669"/>
    <property type="project" value="InterPro"/>
</dbReference>
<evidence type="ECO:0000313" key="5">
    <source>
        <dbReference type="Proteomes" id="UP000198393"/>
    </source>
</evidence>
<protein>
    <submittedName>
        <fullName evidence="4">Serine phosphatase RsbU, regulator of sigma subunit</fullName>
    </submittedName>
</protein>
<organism evidence="4 5">
    <name type="scientific">Ekhidna lutea</name>
    <dbReference type="NCBI Taxonomy" id="447679"/>
    <lineage>
        <taxon>Bacteria</taxon>
        <taxon>Pseudomonadati</taxon>
        <taxon>Bacteroidota</taxon>
        <taxon>Cytophagia</taxon>
        <taxon>Cytophagales</taxon>
        <taxon>Reichenbachiellaceae</taxon>
        <taxon>Ekhidna</taxon>
    </lineage>
</organism>
<dbReference type="Pfam" id="PF00672">
    <property type="entry name" value="HAMP"/>
    <property type="match status" value="1"/>
</dbReference>
<keyword evidence="2" id="KW-1133">Transmembrane helix</keyword>
<dbReference type="Proteomes" id="UP000198393">
    <property type="component" value="Unassembled WGS sequence"/>
</dbReference>
<name>A0A239LJC0_EKHLU</name>
<dbReference type="InterPro" id="IPR052016">
    <property type="entry name" value="Bact_Sigma-Reg"/>
</dbReference>
<accession>A0A239LJC0</accession>
<dbReference type="GO" id="GO:0016791">
    <property type="term" value="F:phosphatase activity"/>
    <property type="evidence" value="ECO:0007669"/>
    <property type="project" value="TreeGrafter"/>
</dbReference>
<gene>
    <name evidence="4" type="ORF">SAMN05421640_3309</name>
</gene>
<keyword evidence="2" id="KW-0472">Membrane</keyword>
<dbReference type="RefSeq" id="WP_089357970.1">
    <property type="nucleotide sequence ID" value="NZ_FZPD01000005.1"/>
</dbReference>
<dbReference type="Pfam" id="PF07228">
    <property type="entry name" value="SpoIIE"/>
    <property type="match status" value="1"/>
</dbReference>
<dbReference type="AlphaFoldDB" id="A0A239LJC0"/>
<dbReference type="SMART" id="SM00331">
    <property type="entry name" value="PP2C_SIG"/>
    <property type="match status" value="1"/>
</dbReference>
<keyword evidence="1" id="KW-0378">Hydrolase</keyword>
<keyword evidence="5" id="KW-1185">Reference proteome</keyword>
<evidence type="ECO:0000259" key="3">
    <source>
        <dbReference type="PROSITE" id="PS50885"/>
    </source>
</evidence>
<dbReference type="InterPro" id="IPR003660">
    <property type="entry name" value="HAMP_dom"/>
</dbReference>
<dbReference type="SUPFAM" id="SSF158472">
    <property type="entry name" value="HAMP domain-like"/>
    <property type="match status" value="1"/>
</dbReference>
<dbReference type="EMBL" id="FZPD01000005">
    <property type="protein sequence ID" value="SNT30465.1"/>
    <property type="molecule type" value="Genomic_DNA"/>
</dbReference>
<reference evidence="4 5" key="1">
    <citation type="submission" date="2017-06" db="EMBL/GenBank/DDBJ databases">
        <authorList>
            <person name="Kim H.J."/>
            <person name="Triplett B.A."/>
        </authorList>
    </citation>
    <scope>NUCLEOTIDE SEQUENCE [LARGE SCALE GENOMIC DNA]</scope>
    <source>
        <strain evidence="4 5">DSM 19307</strain>
    </source>
</reference>
<evidence type="ECO:0000256" key="2">
    <source>
        <dbReference type="SAM" id="Phobius"/>
    </source>
</evidence>
<dbReference type="Gene3D" id="3.60.40.10">
    <property type="entry name" value="PPM-type phosphatase domain"/>
    <property type="match status" value="1"/>
</dbReference>
<proteinExistence type="predicted"/>
<feature type="transmembrane region" description="Helical" evidence="2">
    <location>
        <begin position="283"/>
        <end position="306"/>
    </location>
</feature>
<sequence>MNIYAKLTILCLFLVLFTAGVLSFFADQKVEQTLKEEIVRSMTQQSKGISSDIGRFMYSRLNDVRMAARNLYFTNPNADPEILTQRLQELEDINNLYYSFSYFDMNRVRIADSKRISIGRQHPNSLYWTKLGPEQNETVDVSKSESVGRVIMHFASKVKASDNSDIGVLVGRILVDELFKIVDEYTLSSDTTRTLDIHLIDGAGTVLYSNIDPSNILNTQYEQFELISSLNEPGVNFLETQDALYFVTRETNYLSFTGNDWALILSVPKERAYAPLSQIREQILWAVLPVLALTIILALIAANFFVKPIVKLSLAAEELSKGNLDVELPIGSKDEIGKLAKQMANTSQSLIGQIEEQRQTNKQLIDQKTQIEMQKNQLVSVSSQIRDSISYAERIQRSTLPPISTLRSIFPESFVMYRPKDIIGGDFYWFERVRRGNNEFMIVACGDCTGHGVPGAIMSIMGSNQLTNIVYYQNYLDPKKIISRLDKVIKFELQRETDEVNRDGMEIGICVIDLDTLKMEYAGAGIPLRLMKHGDDKLTIYKTPRMMVGGIEGDEQEVHAQLVKEVIQLDAKDRIFLSSDGYQDQFGGENDKKFMSKNFHKLIEESSDKPLLEQQKIIEKTFSEWSKNTSQTDDVCVLGFEVK</sequence>
<dbReference type="SMART" id="SM00304">
    <property type="entry name" value="HAMP"/>
    <property type="match status" value="1"/>
</dbReference>